<dbReference type="Proteomes" id="UP000215289">
    <property type="component" value="Unassembled WGS sequence"/>
</dbReference>
<evidence type="ECO:0000256" key="4">
    <source>
        <dbReference type="ARBA" id="ARBA00022729"/>
    </source>
</evidence>
<accession>A0A229X7T7</accession>
<dbReference type="InterPro" id="IPR015720">
    <property type="entry name" value="Emp24-like"/>
</dbReference>
<keyword evidence="4 9" id="KW-0732">Signal</keyword>
<keyword evidence="5 8" id="KW-1133">Transmembrane helix</keyword>
<dbReference type="InterPro" id="IPR009038">
    <property type="entry name" value="GOLD_dom"/>
</dbReference>
<gene>
    <name evidence="11" type="ORF">CFD26_102996</name>
</gene>
<dbReference type="STRING" id="1245748.A0A229X7T7"/>
<dbReference type="SMART" id="SM01190">
    <property type="entry name" value="EMP24_GP25L"/>
    <property type="match status" value="1"/>
</dbReference>
<dbReference type="GO" id="GO:0016020">
    <property type="term" value="C:membrane"/>
    <property type="evidence" value="ECO:0007669"/>
    <property type="project" value="UniProtKB-SubCell"/>
</dbReference>
<dbReference type="PROSITE" id="PS50866">
    <property type="entry name" value="GOLD"/>
    <property type="match status" value="1"/>
</dbReference>
<dbReference type="AlphaFoldDB" id="A0A229X7T7"/>
<dbReference type="InterPro" id="IPR036598">
    <property type="entry name" value="GOLD_dom_sf"/>
</dbReference>
<evidence type="ECO:0000256" key="3">
    <source>
        <dbReference type="ARBA" id="ARBA00022692"/>
    </source>
</evidence>
<evidence type="ECO:0000259" key="10">
    <source>
        <dbReference type="PROSITE" id="PS50866"/>
    </source>
</evidence>
<comment type="caution">
    <text evidence="11">The sequence shown here is derived from an EMBL/GenBank/DDBJ whole genome shotgun (WGS) entry which is preliminary data.</text>
</comment>
<dbReference type="Pfam" id="PF01105">
    <property type="entry name" value="EMP24_GP25L"/>
    <property type="match status" value="1"/>
</dbReference>
<evidence type="ECO:0000256" key="6">
    <source>
        <dbReference type="ARBA" id="ARBA00023136"/>
    </source>
</evidence>
<comment type="similarity">
    <text evidence="2">Belongs to the EMP24/GP25L family.</text>
</comment>
<dbReference type="EMBL" id="NIDN02000138">
    <property type="protein sequence ID" value="RLL95761.1"/>
    <property type="molecule type" value="Genomic_DNA"/>
</dbReference>
<dbReference type="SUPFAM" id="SSF101576">
    <property type="entry name" value="Supernatant protein factor (SPF), C-terminal domain"/>
    <property type="match status" value="1"/>
</dbReference>
<dbReference type="GO" id="GO:0012505">
    <property type="term" value="C:endomembrane system"/>
    <property type="evidence" value="ECO:0007669"/>
    <property type="project" value="UniProtKB-SubCell"/>
</dbReference>
<feature type="domain" description="GOLD" evidence="10">
    <location>
        <begin position="31"/>
        <end position="118"/>
    </location>
</feature>
<protein>
    <recommendedName>
        <fullName evidence="10">GOLD domain-containing protein</fullName>
    </recommendedName>
</protein>
<evidence type="ECO:0000256" key="1">
    <source>
        <dbReference type="ARBA" id="ARBA00004479"/>
    </source>
</evidence>
<keyword evidence="6 8" id="KW-0472">Membrane</keyword>
<evidence type="ECO:0000313" key="11">
    <source>
        <dbReference type="EMBL" id="RLL95761.1"/>
    </source>
</evidence>
<evidence type="ECO:0000256" key="5">
    <source>
        <dbReference type="ARBA" id="ARBA00022989"/>
    </source>
</evidence>
<evidence type="ECO:0000256" key="9">
    <source>
        <dbReference type="SAM" id="SignalP"/>
    </source>
</evidence>
<proteinExistence type="inferred from homology"/>
<evidence type="ECO:0000256" key="7">
    <source>
        <dbReference type="ARBA" id="ARBA00037847"/>
    </source>
</evidence>
<dbReference type="PANTHER" id="PTHR22811">
    <property type="entry name" value="TRANSMEMBRANE EMP24 DOMAIN-CONTAINING PROTEIN"/>
    <property type="match status" value="1"/>
</dbReference>
<name>A0A229X7T7_9EURO</name>
<evidence type="ECO:0000256" key="2">
    <source>
        <dbReference type="ARBA" id="ARBA00007104"/>
    </source>
</evidence>
<reference evidence="11 12" key="1">
    <citation type="submission" date="2018-08" db="EMBL/GenBank/DDBJ databases">
        <title>Draft genome sequences of two Aspergillus turcosus clinical strains isolated from bronchoalveolar lavage fluid: one azole-susceptible and the other azole-resistant.</title>
        <authorList>
            <person name="Parent-Michaud M."/>
            <person name="Dufresne P.J."/>
            <person name="Fournier E."/>
            <person name="Martineau C."/>
            <person name="Moreira S."/>
            <person name="Perkins V."/>
            <person name="De Repentigny L."/>
            <person name="Dufresne S.F."/>
        </authorList>
    </citation>
    <scope>NUCLEOTIDE SEQUENCE [LARGE SCALE GENOMIC DNA]</scope>
    <source>
        <strain evidence="11">HMR AF 1038</strain>
    </source>
</reference>
<comment type="subcellular location">
    <subcellularLocation>
        <location evidence="7">Endomembrane system</location>
        <topology evidence="7">Single-pass membrane protein</topology>
    </subcellularLocation>
    <subcellularLocation>
        <location evidence="1">Membrane</location>
        <topology evidence="1">Single-pass type I membrane protein</topology>
    </subcellularLocation>
</comment>
<feature type="transmembrane region" description="Helical" evidence="8">
    <location>
        <begin position="245"/>
        <end position="269"/>
    </location>
</feature>
<keyword evidence="3 8" id="KW-0812">Transmembrane</keyword>
<evidence type="ECO:0000313" key="12">
    <source>
        <dbReference type="Proteomes" id="UP000215289"/>
    </source>
</evidence>
<dbReference type="OrthoDB" id="62956at2759"/>
<feature type="chain" id="PRO_5043152594" description="GOLD domain-containing protein" evidence="9">
    <location>
        <begin position="22"/>
        <end position="323"/>
    </location>
</feature>
<keyword evidence="12" id="KW-1185">Reference proteome</keyword>
<feature type="signal peptide" evidence="9">
    <location>
        <begin position="1"/>
        <end position="21"/>
    </location>
</feature>
<organism evidence="11 12">
    <name type="scientific">Aspergillus turcosus</name>
    <dbReference type="NCBI Taxonomy" id="1245748"/>
    <lineage>
        <taxon>Eukaryota</taxon>
        <taxon>Fungi</taxon>
        <taxon>Dikarya</taxon>
        <taxon>Ascomycota</taxon>
        <taxon>Pezizomycotina</taxon>
        <taxon>Eurotiomycetes</taxon>
        <taxon>Eurotiomycetidae</taxon>
        <taxon>Eurotiales</taxon>
        <taxon>Aspergillaceae</taxon>
        <taxon>Aspergillus</taxon>
        <taxon>Aspergillus subgen. Fumigati</taxon>
    </lineage>
</organism>
<evidence type="ECO:0000256" key="8">
    <source>
        <dbReference type="SAM" id="Phobius"/>
    </source>
</evidence>
<sequence>MRFSTTTLLISALGWITAVAGHNIQLKAHSRECFHETLHKDDKMTVSFQVGDREFGGSGNLEIDFWVEDPLKNRQYYRQAVSSEDYSFTAHTDGKYIYCFSNEGWTSNSKEVSFNVHGIVYVPEHELAQDPLEAEVRRLSDALAQVKDEQSYIVVRERVHRNTAESTNARVKWWSIFQLAVLIGEGIFQVWWLKRFFETSACVPNPSRVPILAPFGSSTLCPLGSGERWELRALPLGCQVSTITFLTACVAVLGTLALVGLGVLLGRLWEFGKKARERGGVQFTKCVRQKLQRWWIRRGRSGVGDAEEEGYERGPAESEPLLG</sequence>